<accession>A0A2P2P622</accession>
<protein>
    <submittedName>
        <fullName evidence="1">Uncharacterized protein</fullName>
    </submittedName>
</protein>
<evidence type="ECO:0000313" key="1">
    <source>
        <dbReference type="EMBL" id="MBX50103.1"/>
    </source>
</evidence>
<name>A0A2P2P622_RHIMU</name>
<proteinExistence type="predicted"/>
<reference evidence="1" key="1">
    <citation type="submission" date="2018-02" db="EMBL/GenBank/DDBJ databases">
        <title>Rhizophora mucronata_Transcriptome.</title>
        <authorList>
            <person name="Meera S.P."/>
            <person name="Sreeshan A."/>
            <person name="Augustine A."/>
        </authorList>
    </citation>
    <scope>NUCLEOTIDE SEQUENCE</scope>
    <source>
        <tissue evidence="1">Leaf</tissue>
    </source>
</reference>
<sequence length="56" mass="6621">MGSSATLFSHSLTSLHCSSLTRWCFQRDHCFKFCNKTLKERCKVNRRRIFEPVLNV</sequence>
<organism evidence="1">
    <name type="scientific">Rhizophora mucronata</name>
    <name type="common">Asiatic mangrove</name>
    <dbReference type="NCBI Taxonomy" id="61149"/>
    <lineage>
        <taxon>Eukaryota</taxon>
        <taxon>Viridiplantae</taxon>
        <taxon>Streptophyta</taxon>
        <taxon>Embryophyta</taxon>
        <taxon>Tracheophyta</taxon>
        <taxon>Spermatophyta</taxon>
        <taxon>Magnoliopsida</taxon>
        <taxon>eudicotyledons</taxon>
        <taxon>Gunneridae</taxon>
        <taxon>Pentapetalae</taxon>
        <taxon>rosids</taxon>
        <taxon>fabids</taxon>
        <taxon>Malpighiales</taxon>
        <taxon>Rhizophoraceae</taxon>
        <taxon>Rhizophora</taxon>
    </lineage>
</organism>
<dbReference type="AlphaFoldDB" id="A0A2P2P622"/>
<dbReference type="EMBL" id="GGEC01069619">
    <property type="protein sequence ID" value="MBX50103.1"/>
    <property type="molecule type" value="Transcribed_RNA"/>
</dbReference>